<evidence type="ECO:0000313" key="2">
    <source>
        <dbReference type="Proteomes" id="UP001054837"/>
    </source>
</evidence>
<protein>
    <submittedName>
        <fullName evidence="1">Uncharacterized protein</fullName>
    </submittedName>
</protein>
<gene>
    <name evidence="1" type="ORF">CDAR_210181</name>
</gene>
<dbReference type="EMBL" id="BPLQ01008282">
    <property type="protein sequence ID" value="GIY36377.1"/>
    <property type="molecule type" value="Genomic_DNA"/>
</dbReference>
<organism evidence="1 2">
    <name type="scientific">Caerostris darwini</name>
    <dbReference type="NCBI Taxonomy" id="1538125"/>
    <lineage>
        <taxon>Eukaryota</taxon>
        <taxon>Metazoa</taxon>
        <taxon>Ecdysozoa</taxon>
        <taxon>Arthropoda</taxon>
        <taxon>Chelicerata</taxon>
        <taxon>Arachnida</taxon>
        <taxon>Araneae</taxon>
        <taxon>Araneomorphae</taxon>
        <taxon>Entelegynae</taxon>
        <taxon>Araneoidea</taxon>
        <taxon>Araneidae</taxon>
        <taxon>Caerostris</taxon>
    </lineage>
</organism>
<name>A0AAV4SVA1_9ARAC</name>
<evidence type="ECO:0000313" key="1">
    <source>
        <dbReference type="EMBL" id="GIY36377.1"/>
    </source>
</evidence>
<keyword evidence="2" id="KW-1185">Reference proteome</keyword>
<dbReference type="AlphaFoldDB" id="A0AAV4SVA1"/>
<proteinExistence type="predicted"/>
<comment type="caution">
    <text evidence="1">The sequence shown here is derived from an EMBL/GenBank/DDBJ whole genome shotgun (WGS) entry which is preliminary data.</text>
</comment>
<accession>A0AAV4SVA1</accession>
<reference evidence="1 2" key="1">
    <citation type="submission" date="2021-06" db="EMBL/GenBank/DDBJ databases">
        <title>Caerostris darwini draft genome.</title>
        <authorList>
            <person name="Kono N."/>
            <person name="Arakawa K."/>
        </authorList>
    </citation>
    <scope>NUCLEOTIDE SEQUENCE [LARGE SCALE GENOMIC DNA]</scope>
</reference>
<dbReference type="Proteomes" id="UP001054837">
    <property type="component" value="Unassembled WGS sequence"/>
</dbReference>
<sequence>METVVVVVPVEYEPIINFQRNSSLMGMLDHKARAKENPDNGKPIRQKIDFNEIPSRSYFMKKGHLYFSLTAWNLTAEKNRSSTAA</sequence>